<dbReference type="PROSITE" id="PS51144">
    <property type="entry name" value="ALPHA_CA_2"/>
    <property type="match status" value="1"/>
</dbReference>
<dbReference type="InterPro" id="IPR013783">
    <property type="entry name" value="Ig-like_fold"/>
</dbReference>
<keyword evidence="11" id="KW-0378">Hydrolase</keyword>
<evidence type="ECO:0000259" key="24">
    <source>
        <dbReference type="PROSITE" id="PS50853"/>
    </source>
</evidence>
<evidence type="ECO:0000256" key="3">
    <source>
        <dbReference type="ARBA" id="ARBA00006246"/>
    </source>
</evidence>
<dbReference type="InterPro" id="IPR003961">
    <property type="entry name" value="FN3_dom"/>
</dbReference>
<evidence type="ECO:0000259" key="25">
    <source>
        <dbReference type="PROSITE" id="PS51144"/>
    </source>
</evidence>
<sequence length="1468" mass="165417">MLILGRLVACIQLVCILRVDLVYGYYRQQRKLTEEIDWSYTGTLNQKNWGKKYSACNGAKQSPINIDEDLTQVNVNLKKLKFHGWEKETLEDTFIRNTGKTVEINLTNDYYVSGGGLDTVFKASKITFHWGKCNVSSDGSEHSLEGQKFPLEMQIYCYDADQFTNFEEAIKGNGKLRALSILFEIGLEDNPDYNPIINGVDSVSRFGKQAALEPFILLNLLPNATDKYYTYNGSLSTPPCSETVEWIVFKDTISISENQLAVFCEVLTMQQSGYVMLMDYLQNNFREQQYKFFGQVFSSYTGQEEIHEAVCSSEPENVQSDPKNYTSLLVTWERPRVVYDTTIERFAVFYQQLDGEDQTKHEFLTEGYQDLGAILNNLLPNTSYVLQIVAVCSNGLYGKYSDQVIVDMPLEDPEADLIPELNETEEYEDEVDEKETEVDEETAVIPSTDSANQMRKDFQVTTSSYSQERMGTKPYETKTNIYLTREEELHGKDVFKAVYYPTSPPVGEISEEEEESFMESQTTTGIPPRLIDSTKGVEEEYIYLSSGTEPTRITTTGHSDEGFLLSPFKPHQESDDFWSSVLTTSSAQLVTEETSQEDTLPSGSPDINVHDVLSQGSIKYVSESVAPSSSDEPPKHTSSTDGNVWFRNATDLTTRSVDTADSRQLSQTSYTDAYVEGLKPATVSYSSSPVVSQDTSDADLELPHYSTFAFSSAELSPHSISSSSGEYGSASAASEVLSQTTQPVYNEASNISHESRIGLAESLESEKKTVIPLVVVSALTFICLVILVGILIYWRKCFQTAHFYLEDNTSPRVISAPPAPVFPVSDDVGAIPIKHFPKHVADLHASNGFSEEFEEIQSCTVDLGITSDSSNHPDNKNKNRYINIVAYDHTRVKLAQLAEKDGKLTDYINANYVDGYNKPKAYIAAQGPLKSTAEDFWRMIWEHNVEVIVMITNLVEKGRRKCDQYWPAEGSEEYGNFLVTQKSVHVLAYYTVRNFTLRNTKIKKGSQKGRSSGRIVTQYHYTQWPDMGVPEYTLPVLTFVRKASHAKRHAVGPIVVHCSTSPLMEHLEREPPHEFCPSGADSEEANSAGVGRTGTYIVLDSMLQQIQHEGTVNIFGFLKHIRTQRNYLVQTEEQYIFIHDALVEAILSKETEVLETHIHAYVNALLIPGPTGKTRLEKQFKLLSQSNTQQCDYSTALKQCNREKNRTSSIIPVERSRVGISSLSGEGTDYINASYIMGYYQSNEFIITQHPLLHTIKDFWRMIWDHNAQLIVMLPDSQNMAEDEFVYWPNKDEPINCESFKVTMIAEEQKCLSNEEKLIIQDFILEATQDDYVLEVRHFQCPKWPNPDSPISKTFELISIIKEETSNRDGPMIVHDEHGGVTAGTFCALTTLMHQLENENSVDVYQVAKMINLMRPGVFTDIEQYQFLYKAILSLVSTRQEENPSASMDSNGSALPDGNAAESLESLV</sequence>
<dbReference type="PROSITE" id="PS50853">
    <property type="entry name" value="FN3"/>
    <property type="match status" value="1"/>
</dbReference>
<dbReference type="InterPro" id="IPR003595">
    <property type="entry name" value="Tyr_Pase_cat"/>
</dbReference>
<evidence type="ECO:0000256" key="18">
    <source>
        <dbReference type="ARBA" id="ARBA00059596"/>
    </source>
</evidence>
<evidence type="ECO:0000259" key="22">
    <source>
        <dbReference type="PROSITE" id="PS50055"/>
    </source>
</evidence>
<dbReference type="SMART" id="SM00404">
    <property type="entry name" value="PTPc_motif"/>
    <property type="match status" value="2"/>
</dbReference>
<dbReference type="SUPFAM" id="SSF52799">
    <property type="entry name" value="(Phosphotyrosine protein) phosphatases II"/>
    <property type="match status" value="2"/>
</dbReference>
<dbReference type="SMART" id="SM00060">
    <property type="entry name" value="FN3"/>
    <property type="match status" value="1"/>
</dbReference>
<dbReference type="SUPFAM" id="SSF49265">
    <property type="entry name" value="Fibronectin type III"/>
    <property type="match status" value="1"/>
</dbReference>
<comment type="catalytic activity">
    <reaction evidence="17">
        <text>O-phospho-L-tyrosyl-[protein] + H2O = L-tyrosyl-[protein] + phosphate</text>
        <dbReference type="Rhea" id="RHEA:10684"/>
        <dbReference type="Rhea" id="RHEA-COMP:10136"/>
        <dbReference type="Rhea" id="RHEA-COMP:20101"/>
        <dbReference type="ChEBI" id="CHEBI:15377"/>
        <dbReference type="ChEBI" id="CHEBI:43474"/>
        <dbReference type="ChEBI" id="CHEBI:46858"/>
        <dbReference type="ChEBI" id="CHEBI:61978"/>
        <dbReference type="EC" id="3.1.3.48"/>
    </reaction>
</comment>
<evidence type="ECO:0000256" key="5">
    <source>
        <dbReference type="ARBA" id="ARBA00022475"/>
    </source>
</evidence>
<proteinExistence type="inferred from homology"/>
<dbReference type="FunFam" id="2.60.40.10:FF:000313">
    <property type="entry name" value="Receptor-type tyrosine-protein phosphatase zeta"/>
    <property type="match status" value="1"/>
</dbReference>
<evidence type="ECO:0000256" key="21">
    <source>
        <dbReference type="SAM" id="SignalP"/>
    </source>
</evidence>
<dbReference type="InterPro" id="IPR036116">
    <property type="entry name" value="FN3_sf"/>
</dbReference>
<dbReference type="InterPro" id="IPR050348">
    <property type="entry name" value="Protein-Tyr_Phosphatase"/>
</dbReference>
<evidence type="ECO:0000256" key="2">
    <source>
        <dbReference type="ARBA" id="ARBA00004613"/>
    </source>
</evidence>
<evidence type="ECO:0000256" key="9">
    <source>
        <dbReference type="ARBA" id="ARBA00022729"/>
    </source>
</evidence>
<reference evidence="26" key="2">
    <citation type="submission" date="2025-09" db="UniProtKB">
        <authorList>
            <consortium name="Ensembl"/>
        </authorList>
    </citation>
    <scope>IDENTIFICATION</scope>
</reference>
<feature type="region of interest" description="Disordered" evidence="20">
    <location>
        <begin position="622"/>
        <end position="644"/>
    </location>
</feature>
<feature type="compositionally biased region" description="Polar residues" evidence="20">
    <location>
        <begin position="625"/>
        <end position="642"/>
    </location>
</feature>
<dbReference type="InterPro" id="IPR036398">
    <property type="entry name" value="CA_dom_sf"/>
</dbReference>
<feature type="chain" id="PRO_5034220050" description="Receptor-type tyrosine-protein phosphatase zeta" evidence="21">
    <location>
        <begin position="25"/>
        <end position="1468"/>
    </location>
</feature>
<dbReference type="FunFam" id="3.90.190.10:FF:000013">
    <property type="entry name" value="receptor-type tyrosine-protein phosphatase zeta isoform X1"/>
    <property type="match status" value="1"/>
</dbReference>
<dbReference type="Gene3D" id="3.10.200.10">
    <property type="entry name" value="Alpha carbonic anhydrase"/>
    <property type="match status" value="1"/>
</dbReference>
<evidence type="ECO:0000256" key="16">
    <source>
        <dbReference type="ARBA" id="ARBA00023180"/>
    </source>
</evidence>
<dbReference type="FunFam" id="3.10.200.10:FF:000004">
    <property type="entry name" value="receptor-type tyrosine-protein phosphatase zeta isoform X1"/>
    <property type="match status" value="1"/>
</dbReference>
<evidence type="ECO:0000256" key="11">
    <source>
        <dbReference type="ARBA" id="ARBA00022801"/>
    </source>
</evidence>
<dbReference type="FunFam" id="3.90.190.10:FF:000016">
    <property type="entry name" value="receptor-type tyrosine-protein phosphatase gamma isoform X1"/>
    <property type="match status" value="1"/>
</dbReference>
<keyword evidence="7" id="KW-0597">Phosphoprotein</keyword>
<evidence type="ECO:0000256" key="14">
    <source>
        <dbReference type="ARBA" id="ARBA00023136"/>
    </source>
</evidence>
<organism evidence="26 27">
    <name type="scientific">Falco tinnunculus</name>
    <name type="common">Common kestrel</name>
    <dbReference type="NCBI Taxonomy" id="100819"/>
    <lineage>
        <taxon>Eukaryota</taxon>
        <taxon>Metazoa</taxon>
        <taxon>Chordata</taxon>
        <taxon>Craniata</taxon>
        <taxon>Vertebrata</taxon>
        <taxon>Euteleostomi</taxon>
        <taxon>Archelosauria</taxon>
        <taxon>Archosauria</taxon>
        <taxon>Dinosauria</taxon>
        <taxon>Saurischia</taxon>
        <taxon>Theropoda</taxon>
        <taxon>Coelurosauria</taxon>
        <taxon>Aves</taxon>
        <taxon>Neognathae</taxon>
        <taxon>Neoaves</taxon>
        <taxon>Telluraves</taxon>
        <taxon>Australaves</taxon>
        <taxon>Falconiformes</taxon>
        <taxon>Falconidae</taxon>
        <taxon>Falco</taxon>
    </lineage>
</organism>
<dbReference type="PROSITE" id="PS50056">
    <property type="entry name" value="TYR_PHOSPHATASE_2"/>
    <property type="match status" value="2"/>
</dbReference>
<evidence type="ECO:0000256" key="6">
    <source>
        <dbReference type="ARBA" id="ARBA00022525"/>
    </source>
</evidence>
<feature type="domain" description="Alpha-carbonic anhydrase" evidence="25">
    <location>
        <begin position="36"/>
        <end position="300"/>
    </location>
</feature>
<evidence type="ECO:0000256" key="15">
    <source>
        <dbReference type="ARBA" id="ARBA00023157"/>
    </source>
</evidence>
<keyword evidence="6" id="KW-0964">Secreted</keyword>
<comment type="similarity">
    <text evidence="3">Belongs to the protein-tyrosine phosphatase family. Receptor class 5 subfamily.</text>
</comment>
<evidence type="ECO:0000256" key="20">
    <source>
        <dbReference type="SAM" id="MobiDB-lite"/>
    </source>
</evidence>
<evidence type="ECO:0000256" key="7">
    <source>
        <dbReference type="ARBA" id="ARBA00022553"/>
    </source>
</evidence>
<dbReference type="GO" id="GO:0005886">
    <property type="term" value="C:plasma membrane"/>
    <property type="evidence" value="ECO:0007669"/>
    <property type="project" value="UniProtKB-SubCell"/>
</dbReference>
<dbReference type="CDD" id="cd03122">
    <property type="entry name" value="alpha_CARP_receptor_like"/>
    <property type="match status" value="1"/>
</dbReference>
<evidence type="ECO:0000256" key="12">
    <source>
        <dbReference type="ARBA" id="ARBA00022912"/>
    </source>
</evidence>
<dbReference type="PANTHER" id="PTHR19134">
    <property type="entry name" value="RECEPTOR-TYPE TYROSINE-PROTEIN PHOSPHATASE"/>
    <property type="match status" value="1"/>
</dbReference>
<dbReference type="Pfam" id="PF00102">
    <property type="entry name" value="Y_phosphatase"/>
    <property type="match status" value="3"/>
</dbReference>
<dbReference type="Gene3D" id="3.90.190.10">
    <property type="entry name" value="Protein tyrosine phosphatase superfamily"/>
    <property type="match status" value="2"/>
</dbReference>
<evidence type="ECO:0000313" key="26">
    <source>
        <dbReference type="Ensembl" id="ENSFTIP00000012231.1"/>
    </source>
</evidence>
<evidence type="ECO:0000256" key="19">
    <source>
        <dbReference type="ARBA" id="ARBA00068084"/>
    </source>
</evidence>
<keyword evidence="14" id="KW-0472">Membrane</keyword>
<comment type="function">
    <text evidence="18">Protein tyrosine phosphatase that negatively regulates oligodendrocyte precursor proliferation in the embryonic spinal cord. Required for normal differentiation of the precursor cells into mature, fully myelinating oligodendrocytes. May play a role in protecting oligondendrocytes against apoptosis. May play a role in the establishment of contextual memory, probably via the dephosphorylation of proteins that are part of important signaling cascades.</text>
</comment>
<protein>
    <recommendedName>
        <fullName evidence="19">Receptor-type tyrosine-protein phosphatase zeta</fullName>
        <ecNumber evidence="4">3.1.3.48</ecNumber>
    </recommendedName>
</protein>
<dbReference type="Proteomes" id="UP000694562">
    <property type="component" value="Unplaced"/>
</dbReference>
<evidence type="ECO:0000256" key="4">
    <source>
        <dbReference type="ARBA" id="ARBA00013064"/>
    </source>
</evidence>
<dbReference type="InterPro" id="IPR041887">
    <property type="entry name" value="Alpha_CARP_receptor-type"/>
</dbReference>
<evidence type="ECO:0000256" key="17">
    <source>
        <dbReference type="ARBA" id="ARBA00051722"/>
    </source>
</evidence>
<reference evidence="26" key="1">
    <citation type="submission" date="2025-08" db="UniProtKB">
        <authorList>
            <consortium name="Ensembl"/>
        </authorList>
    </citation>
    <scope>IDENTIFICATION</scope>
</reference>
<feature type="domain" description="Tyrosine-protein phosphatase" evidence="22">
    <location>
        <begin position="1176"/>
        <end position="1435"/>
    </location>
</feature>
<dbReference type="Gene3D" id="2.60.40.10">
    <property type="entry name" value="Immunoglobulins"/>
    <property type="match status" value="1"/>
</dbReference>
<comment type="subcellular location">
    <subcellularLocation>
        <location evidence="1">Cell membrane</location>
        <topology evidence="1">Single-pass type I membrane protein</topology>
    </subcellularLocation>
    <subcellularLocation>
        <location evidence="2">Secreted</location>
    </subcellularLocation>
</comment>
<evidence type="ECO:0000256" key="1">
    <source>
        <dbReference type="ARBA" id="ARBA00004251"/>
    </source>
</evidence>
<evidence type="ECO:0000256" key="8">
    <source>
        <dbReference type="ARBA" id="ARBA00022692"/>
    </source>
</evidence>
<dbReference type="InterPro" id="IPR000242">
    <property type="entry name" value="PTP_cat"/>
</dbReference>
<keyword evidence="16" id="KW-0325">Glycoprotein</keyword>
<feature type="region of interest" description="Disordered" evidence="20">
    <location>
        <begin position="1443"/>
        <end position="1468"/>
    </location>
</feature>
<dbReference type="GO" id="GO:0005576">
    <property type="term" value="C:extracellular region"/>
    <property type="evidence" value="ECO:0007669"/>
    <property type="project" value="UniProtKB-SubCell"/>
</dbReference>
<dbReference type="GO" id="GO:0004725">
    <property type="term" value="F:protein tyrosine phosphatase activity"/>
    <property type="evidence" value="ECO:0007669"/>
    <property type="project" value="UniProtKB-EC"/>
</dbReference>
<dbReference type="CDD" id="cd00063">
    <property type="entry name" value="FN3"/>
    <property type="match status" value="1"/>
</dbReference>
<dbReference type="Pfam" id="PF00041">
    <property type="entry name" value="fn3"/>
    <property type="match status" value="1"/>
</dbReference>
<keyword evidence="15" id="KW-1015">Disulfide bond</keyword>
<keyword evidence="12" id="KW-0904">Protein phosphatase</keyword>
<evidence type="ECO:0000313" key="27">
    <source>
        <dbReference type="Proteomes" id="UP000694562"/>
    </source>
</evidence>
<feature type="domain" description="Tyrosine-protein phosphatase" evidence="22">
    <location>
        <begin position="849"/>
        <end position="1145"/>
    </location>
</feature>
<feature type="domain" description="Fibronectin type-III" evidence="24">
    <location>
        <begin position="314"/>
        <end position="411"/>
    </location>
</feature>
<dbReference type="PRINTS" id="PR00700">
    <property type="entry name" value="PRTYPHPHTASE"/>
</dbReference>
<dbReference type="CDD" id="cd17669">
    <property type="entry name" value="R-PTP-Z-2"/>
    <property type="match status" value="1"/>
</dbReference>
<keyword evidence="5" id="KW-1003">Cell membrane</keyword>
<dbReference type="InterPro" id="IPR001148">
    <property type="entry name" value="CA_dom"/>
</dbReference>
<dbReference type="SUPFAM" id="SSF51069">
    <property type="entry name" value="Carbonic anhydrase"/>
    <property type="match status" value="1"/>
</dbReference>
<dbReference type="SMART" id="SM01057">
    <property type="entry name" value="Carb_anhydrase"/>
    <property type="match status" value="1"/>
</dbReference>
<dbReference type="Pfam" id="PF00194">
    <property type="entry name" value="Carb_anhydrase"/>
    <property type="match status" value="1"/>
</dbReference>
<dbReference type="InterPro" id="IPR029021">
    <property type="entry name" value="Prot-tyrosine_phosphatase-like"/>
</dbReference>
<name>A0A8C4UN53_FALTI</name>
<dbReference type="Ensembl" id="ENSFTIT00000012767.1">
    <property type="protein sequence ID" value="ENSFTIP00000012231.1"/>
    <property type="gene ID" value="ENSFTIG00000008162.1"/>
</dbReference>
<dbReference type="GO" id="GO:0007417">
    <property type="term" value="P:central nervous system development"/>
    <property type="evidence" value="ECO:0007669"/>
    <property type="project" value="UniProtKB-ARBA"/>
</dbReference>
<feature type="domain" description="Tyrosine specific protein phosphatases" evidence="23">
    <location>
        <begin position="1352"/>
        <end position="1426"/>
    </location>
</feature>
<dbReference type="InterPro" id="IPR000387">
    <property type="entry name" value="Tyr_Pase_dom"/>
</dbReference>
<feature type="compositionally biased region" description="Polar residues" evidence="20">
    <location>
        <begin position="1443"/>
        <end position="1453"/>
    </location>
</feature>
<dbReference type="SMART" id="SM00194">
    <property type="entry name" value="PTPc"/>
    <property type="match status" value="2"/>
</dbReference>
<dbReference type="PANTHER" id="PTHR19134:SF461">
    <property type="entry name" value="RECEPTOR-TYPE TYROSINE-PROTEIN PHOSPHATASE ZETA"/>
    <property type="match status" value="1"/>
</dbReference>
<keyword evidence="8" id="KW-0812">Transmembrane</keyword>
<dbReference type="PROSITE" id="PS50055">
    <property type="entry name" value="TYR_PHOSPHATASE_PTP"/>
    <property type="match status" value="2"/>
</dbReference>
<keyword evidence="10" id="KW-0677">Repeat</keyword>
<accession>A0A8C4UN53</accession>
<keyword evidence="9 21" id="KW-0732">Signal</keyword>
<feature type="domain" description="Tyrosine specific protein phosphatases" evidence="23">
    <location>
        <begin position="1087"/>
        <end position="1136"/>
    </location>
</feature>
<dbReference type="EC" id="3.1.3.48" evidence="4"/>
<evidence type="ECO:0000256" key="10">
    <source>
        <dbReference type="ARBA" id="ARBA00022737"/>
    </source>
</evidence>
<keyword evidence="27" id="KW-1185">Reference proteome</keyword>
<keyword evidence="13" id="KW-1133">Transmembrane helix</keyword>
<evidence type="ECO:0000259" key="23">
    <source>
        <dbReference type="PROSITE" id="PS50056"/>
    </source>
</evidence>
<evidence type="ECO:0000256" key="13">
    <source>
        <dbReference type="ARBA" id="ARBA00022989"/>
    </source>
</evidence>
<feature type="signal peptide" evidence="21">
    <location>
        <begin position="1"/>
        <end position="24"/>
    </location>
</feature>